<accession>A0ABT3PH71</accession>
<dbReference type="Proteomes" id="UP001207918">
    <property type="component" value="Unassembled WGS sequence"/>
</dbReference>
<dbReference type="PANTHER" id="PTHR42970">
    <property type="entry name" value="PECTATE LYASE C-RELATED"/>
    <property type="match status" value="1"/>
</dbReference>
<reference evidence="3 4" key="1">
    <citation type="submission" date="2021-03" db="EMBL/GenBank/DDBJ databases">
        <title>Aliifodinibius sp. nov., a new bacterium isolated from saline soil.</title>
        <authorList>
            <person name="Galisteo C."/>
            <person name="De La Haba R."/>
            <person name="Sanchez-Porro C."/>
            <person name="Ventosa A."/>
        </authorList>
    </citation>
    <scope>NUCLEOTIDE SEQUENCE [LARGE SCALE GENOMIC DNA]</scope>
    <source>
        <strain evidence="3 4">1BSP15-2V2</strain>
    </source>
</reference>
<proteinExistence type="predicted"/>
<keyword evidence="4" id="KW-1185">Reference proteome</keyword>
<evidence type="ECO:0000256" key="2">
    <source>
        <dbReference type="ARBA" id="ARBA00023180"/>
    </source>
</evidence>
<dbReference type="Pfam" id="PF17963">
    <property type="entry name" value="Big_9"/>
    <property type="match status" value="1"/>
</dbReference>
<protein>
    <recommendedName>
        <fullName evidence="5">Pectate lyase</fullName>
    </recommendedName>
</protein>
<gene>
    <name evidence="3" type="ORF">J6I44_00285</name>
</gene>
<dbReference type="EMBL" id="JAGGJA010000001">
    <property type="protein sequence ID" value="MCW9705262.1"/>
    <property type="molecule type" value="Genomic_DNA"/>
</dbReference>
<dbReference type="SUPFAM" id="SSF51126">
    <property type="entry name" value="Pectin lyase-like"/>
    <property type="match status" value="1"/>
</dbReference>
<organism evidence="3 4">
    <name type="scientific">Fodinibius salsisoli</name>
    <dbReference type="NCBI Taxonomy" id="2820877"/>
    <lineage>
        <taxon>Bacteria</taxon>
        <taxon>Pseudomonadati</taxon>
        <taxon>Balneolota</taxon>
        <taxon>Balneolia</taxon>
        <taxon>Balneolales</taxon>
        <taxon>Balneolaceae</taxon>
        <taxon>Fodinibius</taxon>
    </lineage>
</organism>
<keyword evidence="1" id="KW-0479">Metal-binding</keyword>
<dbReference type="InterPro" id="IPR012334">
    <property type="entry name" value="Pectin_lyas_fold"/>
</dbReference>
<evidence type="ECO:0000313" key="3">
    <source>
        <dbReference type="EMBL" id="MCW9705262.1"/>
    </source>
</evidence>
<comment type="caution">
    <text evidence="3">The sequence shown here is derived from an EMBL/GenBank/DDBJ whole genome shotgun (WGS) entry which is preliminary data.</text>
</comment>
<evidence type="ECO:0000313" key="4">
    <source>
        <dbReference type="Proteomes" id="UP001207918"/>
    </source>
</evidence>
<evidence type="ECO:0000256" key="1">
    <source>
        <dbReference type="ARBA" id="ARBA00022723"/>
    </source>
</evidence>
<name>A0ABT3PH71_9BACT</name>
<dbReference type="Gene3D" id="2.160.20.10">
    <property type="entry name" value="Single-stranded right-handed beta-helix, Pectin lyase-like"/>
    <property type="match status" value="1"/>
</dbReference>
<evidence type="ECO:0008006" key="5">
    <source>
        <dbReference type="Google" id="ProtNLM"/>
    </source>
</evidence>
<dbReference type="InterPro" id="IPR011050">
    <property type="entry name" value="Pectin_lyase_fold/virulence"/>
</dbReference>
<dbReference type="PANTHER" id="PTHR42970:SF1">
    <property type="entry name" value="PECTATE LYASE C-RELATED"/>
    <property type="match status" value="1"/>
</dbReference>
<keyword evidence="2" id="KW-0325">Glycoprotein</keyword>
<sequence length="813" mass="88906">MPCILFAQEPSFKVDLDQFGRPAKEVNKLGYQSWAINEAEEHSRTFGDVAITFSRAGNAGTVLGSHWYKVGIQAPNYAQLINDGLTVQEGDQGGKIKMEITGLPPGRHTLLTYHNTVQNPENNTFSPINITVDGELQVKGMRPSNRELNDINGETAYLQITAKENQTNTIIFGADEGATAAVKNVMINGFELNTPNIKNQARLPVPVNGNEHVEADSDEFTLQWSGADNADSHDLYFGTDSSAVASASHASSQFKGNYQDTTFQVDSLYSMDTYYWRVDEVSDGSRTQGDVWSFRTAQLAFPGAEGYGRFARGGRGGKVVKVTNLNDSGPGSLREAVNKDIGPRTIIFEVSGMIHLDSTLNVDKPYITVAGQTAPGKGIAMKHATFGVTGNDVIIRFLRVRLGADNVAYGGMGLTGNNHSIMDHCSISWTMDEAFSSRGAKNITLQRTLISEALNIAGHDKYPPGTAHGYAASIGGSIGSFHHNLLAHNYGRNWSMAGGVNGNGRYIGKLDIRNNVVYNWGTRTTDGGAHEVNFVSNYYKPGPGTKVFHALKADHENYGGGKQQYYMKGNVMPGHFGVNNQEKGQKIAGKDVEYETFVDHRFFPPHVTTQSAKATYKNVLSDVGSNQSMLDQHDQRMIKETLKGTYSVEGSVSGEPGFPDHEKDVGGYETYPEVHRDQNWDSDDDGLPNWWETIHGLDPHSDKGEFSDANTDDDRDGFTNLDHYLAWMAEPHYSTPSGTKIEINLEKLARGYTNAPTFTISKTANGTATVTEGVAEFKPEGKGLGSFQFTVTDKHGDSMTRTVNIVSGYDVKF</sequence>
<dbReference type="InterPro" id="IPR052063">
    <property type="entry name" value="Polysaccharide_Lyase_1"/>
</dbReference>